<dbReference type="GeneID" id="90448591"/>
<dbReference type="InterPro" id="IPR026591">
    <property type="entry name" value="Sirtuin_cat_small_dom_sf"/>
</dbReference>
<comment type="catalytic activity">
    <reaction evidence="8">
        <text>N(6)-acetyl-L-lysyl-[protein] + NAD(+) + H2O = 2''-O-acetyl-ADP-D-ribose + nicotinamide + L-lysyl-[protein]</text>
        <dbReference type="Rhea" id="RHEA:43636"/>
        <dbReference type="Rhea" id="RHEA-COMP:9752"/>
        <dbReference type="Rhea" id="RHEA-COMP:10731"/>
        <dbReference type="ChEBI" id="CHEBI:15377"/>
        <dbReference type="ChEBI" id="CHEBI:17154"/>
        <dbReference type="ChEBI" id="CHEBI:29969"/>
        <dbReference type="ChEBI" id="CHEBI:57540"/>
        <dbReference type="ChEBI" id="CHEBI:61930"/>
        <dbReference type="ChEBI" id="CHEBI:83767"/>
        <dbReference type="EC" id="2.3.1.286"/>
    </reaction>
</comment>
<evidence type="ECO:0000256" key="8">
    <source>
        <dbReference type="HAMAP-Rule" id="MF_01121"/>
    </source>
</evidence>
<accession>A0ABZ3H6Q5</accession>
<dbReference type="PANTHER" id="PTHR11085">
    <property type="entry name" value="NAD-DEPENDENT PROTEIN DEACYLASE SIRTUIN-5, MITOCHONDRIAL-RELATED"/>
    <property type="match status" value="1"/>
</dbReference>
<name>A0ABZ3H6Q5_GEOAI</name>
<keyword evidence="7 8" id="KW-0804">Transcription</keyword>
<keyword evidence="4 9" id="KW-0862">Zinc</keyword>
<protein>
    <recommendedName>
        <fullName evidence="8">NAD-dependent protein deacylase</fullName>
        <ecNumber evidence="8">2.3.1.286</ecNumber>
    </recommendedName>
    <alternativeName>
        <fullName evidence="8">Regulatory protein SIR2 homolog</fullName>
    </alternativeName>
</protein>
<dbReference type="HAMAP" id="MF_01121">
    <property type="entry name" value="Sirtuin_ClassIII"/>
    <property type="match status" value="1"/>
</dbReference>
<feature type="binding site" evidence="9">
    <location>
        <position position="126"/>
    </location>
    <ligand>
        <name>Zn(2+)</name>
        <dbReference type="ChEBI" id="CHEBI:29105"/>
    </ligand>
</feature>
<dbReference type="Pfam" id="PF02146">
    <property type="entry name" value="SIR2"/>
    <property type="match status" value="1"/>
</dbReference>
<keyword evidence="3 9" id="KW-0479">Metal-binding</keyword>
<dbReference type="InterPro" id="IPR003000">
    <property type="entry name" value="Sirtuin"/>
</dbReference>
<feature type="binding site" evidence="8 9">
    <location>
        <position position="129"/>
    </location>
    <ligand>
        <name>Zn(2+)</name>
        <dbReference type="ChEBI" id="CHEBI:29105"/>
    </ligand>
</feature>
<dbReference type="InterPro" id="IPR027546">
    <property type="entry name" value="Sirtuin_class_III"/>
</dbReference>
<dbReference type="GO" id="GO:0034979">
    <property type="term" value="F:NAD-dependent protein lysine deacetylase activity"/>
    <property type="evidence" value="ECO:0007669"/>
    <property type="project" value="UniProtKB-EC"/>
</dbReference>
<dbReference type="NCBIfam" id="NF001753">
    <property type="entry name" value="PRK00481.1-3"/>
    <property type="match status" value="1"/>
</dbReference>
<dbReference type="InterPro" id="IPR026590">
    <property type="entry name" value="Ssirtuin_cat_dom"/>
</dbReference>
<feature type="binding site" evidence="8 9">
    <location>
        <position position="152"/>
    </location>
    <ligand>
        <name>Zn(2+)</name>
        <dbReference type="ChEBI" id="CHEBI:29105"/>
    </ligand>
</feature>
<evidence type="ECO:0000256" key="1">
    <source>
        <dbReference type="ARBA" id="ARBA00022490"/>
    </source>
</evidence>
<dbReference type="PANTHER" id="PTHR11085:SF11">
    <property type="entry name" value="NAD-DEPENDENT PROTEIN DEACETYLASE"/>
    <property type="match status" value="1"/>
</dbReference>
<dbReference type="Proteomes" id="UP001492541">
    <property type="component" value="Chromosome"/>
</dbReference>
<dbReference type="EMBL" id="CP087714">
    <property type="protein sequence ID" value="XAT64324.1"/>
    <property type="molecule type" value="Genomic_DNA"/>
</dbReference>
<dbReference type="RefSeq" id="WP_193806071.1">
    <property type="nucleotide sequence ID" value="NZ_CP087714.1"/>
</dbReference>
<evidence type="ECO:0000256" key="7">
    <source>
        <dbReference type="ARBA" id="ARBA00023163"/>
    </source>
</evidence>
<feature type="binding site" evidence="8">
    <location>
        <begin position="100"/>
        <end position="103"/>
    </location>
    <ligand>
        <name>NAD(+)</name>
        <dbReference type="ChEBI" id="CHEBI:57540"/>
    </ligand>
</feature>
<dbReference type="NCBIfam" id="NF040867">
    <property type="entry name" value="prot_deacyl_CobB"/>
    <property type="match status" value="1"/>
</dbReference>
<comment type="similarity">
    <text evidence="8">Belongs to the sirtuin family. Class III subfamily.</text>
</comment>
<dbReference type="NCBIfam" id="NF001752">
    <property type="entry name" value="PRK00481.1-1"/>
    <property type="match status" value="1"/>
</dbReference>
<feature type="binding site" evidence="8">
    <location>
        <begin position="190"/>
        <end position="192"/>
    </location>
    <ligand>
        <name>NAD(+)</name>
        <dbReference type="ChEBI" id="CHEBI:57540"/>
    </ligand>
</feature>
<keyword evidence="2 8" id="KW-0808">Transferase</keyword>
<feature type="active site" description="Proton acceptor" evidence="8 9">
    <location>
        <position position="118"/>
    </location>
</feature>
<comment type="function">
    <text evidence="8">NAD-dependent protein deacetylase which modulates the activities of several proteins which are inactive in their acetylated form. Deacetylates the N-terminal lysine residue of Alba, the major archaeal chromatin protein and that, in turn, increases Alba's DNA binding affinity, thereby repressing transcription.</text>
</comment>
<dbReference type="EC" id="2.3.1.286" evidence="8"/>
<comment type="subcellular location">
    <subcellularLocation>
        <location evidence="8">Cytoplasm</location>
    </subcellularLocation>
</comment>
<feature type="domain" description="Deacetylase sirtuin-type" evidence="10">
    <location>
        <begin position="1"/>
        <end position="248"/>
    </location>
</feature>
<evidence type="ECO:0000256" key="2">
    <source>
        <dbReference type="ARBA" id="ARBA00022679"/>
    </source>
</evidence>
<evidence type="ECO:0000256" key="6">
    <source>
        <dbReference type="ARBA" id="ARBA00023027"/>
    </source>
</evidence>
<evidence type="ECO:0000313" key="12">
    <source>
        <dbReference type="Proteomes" id="UP001492541"/>
    </source>
</evidence>
<evidence type="ECO:0000256" key="5">
    <source>
        <dbReference type="ARBA" id="ARBA00023015"/>
    </source>
</evidence>
<evidence type="ECO:0000256" key="4">
    <source>
        <dbReference type="ARBA" id="ARBA00022833"/>
    </source>
</evidence>
<feature type="binding site" evidence="8">
    <location>
        <begin position="216"/>
        <end position="218"/>
    </location>
    <ligand>
        <name>NAD(+)</name>
        <dbReference type="ChEBI" id="CHEBI:57540"/>
    </ligand>
</feature>
<reference evidence="11 12" key="1">
    <citation type="submission" date="2021-11" db="EMBL/GenBank/DDBJ databases">
        <title>Whole genome of Geoglobus acetivorans.</title>
        <authorList>
            <person name="Liu D."/>
        </authorList>
    </citation>
    <scope>NUCLEOTIDE SEQUENCE [LARGE SCALE GENOMIC DNA]</scope>
    <source>
        <strain evidence="11 12">SBH6</strain>
    </source>
</reference>
<keyword evidence="5 8" id="KW-0805">Transcription regulation</keyword>
<dbReference type="PROSITE" id="PS50305">
    <property type="entry name" value="SIRTUIN"/>
    <property type="match status" value="1"/>
</dbReference>
<feature type="binding site" evidence="8">
    <location>
        <position position="234"/>
    </location>
    <ligand>
        <name>NAD(+)</name>
        <dbReference type="ChEBI" id="CHEBI:57540"/>
    </ligand>
</feature>
<organism evidence="11 12">
    <name type="scientific">Geoglobus acetivorans</name>
    <dbReference type="NCBI Taxonomy" id="565033"/>
    <lineage>
        <taxon>Archaea</taxon>
        <taxon>Methanobacteriati</taxon>
        <taxon>Methanobacteriota</taxon>
        <taxon>Archaeoglobi</taxon>
        <taxon>Archaeoglobales</taxon>
        <taxon>Archaeoglobaceae</taxon>
        <taxon>Geoglobus</taxon>
    </lineage>
</organism>
<keyword evidence="6 8" id="KW-0520">NAD</keyword>
<feature type="binding site" evidence="9">
    <location>
        <position position="150"/>
    </location>
    <ligand>
        <name>Zn(2+)</name>
        <dbReference type="ChEBI" id="CHEBI:29105"/>
    </ligand>
</feature>
<keyword evidence="1 8" id="KW-0963">Cytoplasm</keyword>
<keyword evidence="12" id="KW-1185">Reference proteome</keyword>
<dbReference type="InterPro" id="IPR028628">
    <property type="entry name" value="Sirtuin_class_U"/>
</dbReference>
<dbReference type="InterPro" id="IPR050134">
    <property type="entry name" value="NAD-dep_sirtuin_deacylases"/>
</dbReference>
<keyword evidence="11" id="KW-0012">Acyltransferase</keyword>
<evidence type="ECO:0000259" key="10">
    <source>
        <dbReference type="PROSITE" id="PS50305"/>
    </source>
</evidence>
<gene>
    <name evidence="8" type="primary">cobB</name>
    <name evidence="11" type="ORF">LPQ35_02860</name>
</gene>
<dbReference type="HAMAP" id="MF_01968">
    <property type="entry name" value="Sirtuin_ClassU"/>
    <property type="match status" value="1"/>
</dbReference>
<evidence type="ECO:0000256" key="9">
    <source>
        <dbReference type="PROSITE-ProRule" id="PRU00236"/>
    </source>
</evidence>
<comment type="caution">
    <text evidence="8">Lacks conserved residue(s) required for the propagation of feature annotation.</text>
</comment>
<evidence type="ECO:0000313" key="11">
    <source>
        <dbReference type="EMBL" id="XAT64324.1"/>
    </source>
</evidence>
<proteinExistence type="inferred from homology"/>
<dbReference type="SUPFAM" id="SSF52467">
    <property type="entry name" value="DHS-like NAD/FAD-binding domain"/>
    <property type="match status" value="1"/>
</dbReference>
<sequence>MEDRIRKAAEAIANASHAVVFTGAGVSAESGVPTFRGHDGLWTKYDPEEVASIQGFKRNPKAFWEFSKELMVKRKAEPNPAHFAIAELEEMGIVRAVITQNVDVLHQRAGSKRVLELHGSMEKVDCLDCGATYHWDDIEEMLIRDEEVKCECGSHYLKPRVVLFGEPLPSDTLNQAIAESRQADVFMVVGSSLVVYPAAYLPLYAREAGATLIMINADETQADVVFDIVIHGKAGEILPEIVEEVKRHRRINR</sequence>
<dbReference type="InterPro" id="IPR029035">
    <property type="entry name" value="DHS-like_NAD/FAD-binding_dom"/>
</dbReference>
<feature type="binding site" evidence="8">
    <location>
        <begin position="23"/>
        <end position="42"/>
    </location>
    <ligand>
        <name>NAD(+)</name>
        <dbReference type="ChEBI" id="CHEBI:57540"/>
    </ligand>
</feature>
<evidence type="ECO:0000256" key="3">
    <source>
        <dbReference type="ARBA" id="ARBA00022723"/>
    </source>
</evidence>
<dbReference type="Gene3D" id="3.40.50.1220">
    <property type="entry name" value="TPP-binding domain"/>
    <property type="match status" value="1"/>
</dbReference>
<dbReference type="Gene3D" id="3.30.1600.10">
    <property type="entry name" value="SIR2/SIRT2 'Small Domain"/>
    <property type="match status" value="1"/>
</dbReference>